<dbReference type="VEuPathDB" id="FungiDB:TREMEDRAFT_27063"/>
<evidence type="ECO:0000259" key="1">
    <source>
        <dbReference type="Pfam" id="PF04669"/>
    </source>
</evidence>
<comment type="caution">
    <text evidence="2">The sequence shown here is derived from an EMBL/GenBank/DDBJ whole genome shotgun (WGS) entry which is preliminary data.</text>
</comment>
<dbReference type="OrthoDB" id="10248897at2759"/>
<dbReference type="InParanoid" id="A0A4Q1BSL3"/>
<protein>
    <submittedName>
        <fullName evidence="2">Cytoplasmic protein</fullName>
    </submittedName>
</protein>
<evidence type="ECO:0000313" key="3">
    <source>
        <dbReference type="Proteomes" id="UP000289152"/>
    </source>
</evidence>
<dbReference type="GO" id="GO:0005737">
    <property type="term" value="C:cytoplasm"/>
    <property type="evidence" value="ECO:0007669"/>
    <property type="project" value="TreeGrafter"/>
</dbReference>
<keyword evidence="3" id="KW-1185">Reference proteome</keyword>
<dbReference type="PANTHER" id="PTHR13410">
    <property type="entry name" value="PROTEIN PBDC1"/>
    <property type="match status" value="1"/>
</dbReference>
<reference evidence="2 3" key="1">
    <citation type="submission" date="2016-06" db="EMBL/GenBank/DDBJ databases">
        <title>Evolution of pathogenesis and genome organization in the Tremellales.</title>
        <authorList>
            <person name="Cuomo C."/>
            <person name="Litvintseva A."/>
            <person name="Heitman J."/>
            <person name="Chen Y."/>
            <person name="Sun S."/>
            <person name="Springer D."/>
            <person name="Dromer F."/>
            <person name="Young S."/>
            <person name="Zeng Q."/>
            <person name="Chapman S."/>
            <person name="Gujja S."/>
            <person name="Saif S."/>
            <person name="Birren B."/>
        </authorList>
    </citation>
    <scope>NUCLEOTIDE SEQUENCE [LARGE SCALE GENOMIC DNA]</scope>
    <source>
        <strain evidence="2 3">ATCC 28783</strain>
    </source>
</reference>
<dbReference type="Pfam" id="PF04669">
    <property type="entry name" value="PBDC1"/>
    <property type="match status" value="1"/>
</dbReference>
<dbReference type="InterPro" id="IPR021148">
    <property type="entry name" value="Polysacc_synth_dom"/>
</dbReference>
<evidence type="ECO:0000313" key="2">
    <source>
        <dbReference type="EMBL" id="RXK40950.1"/>
    </source>
</evidence>
<dbReference type="FunCoup" id="A0A4Q1BSL3">
    <property type="interactions" value="416"/>
</dbReference>
<proteinExistence type="predicted"/>
<feature type="domain" description="Polysaccharide biosynthesis" evidence="1">
    <location>
        <begin position="16"/>
        <end position="144"/>
    </location>
</feature>
<dbReference type="InterPro" id="IPR023139">
    <property type="entry name" value="PBDC1-like_dom_sf"/>
</dbReference>
<accession>A0A4Q1BSL3</accession>
<dbReference type="Gene3D" id="1.10.3560.10">
    <property type="entry name" value="yst0336 like domain"/>
    <property type="match status" value="1"/>
</dbReference>
<dbReference type="PANTHER" id="PTHR13410:SF9">
    <property type="entry name" value="PROTEIN PBDC1"/>
    <property type="match status" value="1"/>
</dbReference>
<dbReference type="AlphaFoldDB" id="A0A4Q1BSL3"/>
<dbReference type="InterPro" id="IPR008476">
    <property type="entry name" value="PBDC1_metazoa/fungi"/>
</dbReference>
<dbReference type="Proteomes" id="UP000289152">
    <property type="component" value="Unassembled WGS sequence"/>
</dbReference>
<name>A0A4Q1BSL3_TREME</name>
<dbReference type="STRING" id="5217.A0A4Q1BSL3"/>
<sequence>MAQPFDPETAGNAAEIEQQFAVKTVEHLETYEKLITSLPPNKLKLTPIDDEIHEHFLTHFPEYKWEDALRNLDEDEMKSSHGKEKWRNFIQVYEKKLKDYNFGTLVRKDSEKLYSEENSILVTRIQFFAIEISRNRAGLNDKIYHEAQRRKKAS</sequence>
<gene>
    <name evidence="2" type="ORF">M231_01798</name>
</gene>
<organism evidence="2 3">
    <name type="scientific">Tremella mesenterica</name>
    <name type="common">Jelly fungus</name>
    <dbReference type="NCBI Taxonomy" id="5217"/>
    <lineage>
        <taxon>Eukaryota</taxon>
        <taxon>Fungi</taxon>
        <taxon>Dikarya</taxon>
        <taxon>Basidiomycota</taxon>
        <taxon>Agaricomycotina</taxon>
        <taxon>Tremellomycetes</taxon>
        <taxon>Tremellales</taxon>
        <taxon>Tremellaceae</taxon>
        <taxon>Tremella</taxon>
    </lineage>
</organism>
<dbReference type="EMBL" id="SDIL01000013">
    <property type="protein sequence ID" value="RXK40950.1"/>
    <property type="molecule type" value="Genomic_DNA"/>
</dbReference>